<name>A0A6M0SAV7_9CYAN</name>
<keyword evidence="7 12" id="KW-0067">ATP-binding</keyword>
<keyword evidence="5 12" id="KW-0378">Hydrolase</keyword>
<evidence type="ECO:0000313" key="14">
    <source>
        <dbReference type="EMBL" id="NEZ64822.1"/>
    </source>
</evidence>
<evidence type="ECO:0000256" key="5">
    <source>
        <dbReference type="ARBA" id="ARBA00022801"/>
    </source>
</evidence>
<evidence type="ECO:0000259" key="13">
    <source>
        <dbReference type="PROSITE" id="PS51199"/>
    </source>
</evidence>
<protein>
    <recommendedName>
        <fullName evidence="11 12">Replicative DNA helicase</fullName>
        <ecNumber evidence="11 12">5.6.2.3</ecNumber>
    </recommendedName>
</protein>
<keyword evidence="6 12" id="KW-0347">Helicase</keyword>
<dbReference type="Pfam" id="PF03796">
    <property type="entry name" value="DnaB_C"/>
    <property type="match status" value="1"/>
</dbReference>
<dbReference type="Gene3D" id="3.40.50.300">
    <property type="entry name" value="P-loop containing nucleotide triphosphate hydrolases"/>
    <property type="match status" value="1"/>
</dbReference>
<dbReference type="InterPro" id="IPR007692">
    <property type="entry name" value="DNA_helicase_DnaB"/>
</dbReference>
<dbReference type="InterPro" id="IPR036185">
    <property type="entry name" value="DNA_heli_DnaB-like_N_sf"/>
</dbReference>
<dbReference type="PANTHER" id="PTHR30153:SF2">
    <property type="entry name" value="REPLICATIVE DNA HELICASE"/>
    <property type="match status" value="1"/>
</dbReference>
<dbReference type="InterPro" id="IPR027417">
    <property type="entry name" value="P-loop_NTPase"/>
</dbReference>
<dbReference type="GO" id="GO:0005524">
    <property type="term" value="F:ATP binding"/>
    <property type="evidence" value="ECO:0007669"/>
    <property type="project" value="UniProtKB-UniRule"/>
</dbReference>
<proteinExistence type="inferred from homology"/>
<feature type="domain" description="SF4 helicase" evidence="13">
    <location>
        <begin position="188"/>
        <end position="452"/>
    </location>
</feature>
<reference evidence="14 15" key="1">
    <citation type="journal article" date="2020" name="Microb. Ecol.">
        <title>Ecogenomics of the Marine Benthic Filamentous Cyanobacterium Adonisia.</title>
        <authorList>
            <person name="Walter J.M."/>
            <person name="Coutinho F.H."/>
            <person name="Leomil L."/>
            <person name="Hargreaves P.I."/>
            <person name="Campeao M.E."/>
            <person name="Vieira V.V."/>
            <person name="Silva B.S."/>
            <person name="Fistarol G.O."/>
            <person name="Salomon P.S."/>
            <person name="Sawabe T."/>
            <person name="Mino S."/>
            <person name="Hosokawa M."/>
            <person name="Miyashita H."/>
            <person name="Maruyama F."/>
            <person name="van Verk M.C."/>
            <person name="Dutilh B.E."/>
            <person name="Thompson C.C."/>
            <person name="Thompson F.L."/>
        </authorList>
    </citation>
    <scope>NUCLEOTIDE SEQUENCE [LARGE SCALE GENOMIC DNA]</scope>
    <source>
        <strain evidence="14 15">CCMR0082</strain>
    </source>
</reference>
<sequence>MQANTTTPILPFRSPETADPANIDAEYDVIGAILVDPGAIARIAHKLPPEAFYVHNHRTIYQACLEVYRDGQVVDLMSACTALANDKQLDKVGGKGAIARMFDQCLTSANVDQHADLILEKYQRRVMGRVGADIQAVAKDTTQSTKEAMRVAQYAFRELLELASGSNSVLKLSDVIADNTRAIDEAQAGTAPKGIPTGFYDLDAITGGIKPGDLTILAGRPSMGKTAGLVNIAAGLAAQGCGVYISSLEMSAQQLGFRIMSADASIESGRLRSGLVGTHEWEDLGHSIGKLSGFPIWIDDNFRQTPESIAANIQRINAENGPGTISLVMVDYIQLMGDRGAGNRVAELGKISRGFKGMAKELGLSVWALSQLSRGVESRNPKRPLMSDLRESGNIEEDADTVILLYREDYYCPDTPDKGIAEWIVGKNRNGPTGTVKLLFEPTFTRFRNMAK</sequence>
<dbReference type="InterPro" id="IPR016136">
    <property type="entry name" value="DNA_helicase_N/primase_C"/>
</dbReference>
<evidence type="ECO:0000256" key="6">
    <source>
        <dbReference type="ARBA" id="ARBA00022806"/>
    </source>
</evidence>
<dbReference type="GO" id="GO:0016787">
    <property type="term" value="F:hydrolase activity"/>
    <property type="evidence" value="ECO:0007669"/>
    <property type="project" value="UniProtKB-KW"/>
</dbReference>
<keyword evidence="3 12" id="KW-0235">DNA replication</keyword>
<evidence type="ECO:0000256" key="12">
    <source>
        <dbReference type="RuleBase" id="RU362085"/>
    </source>
</evidence>
<keyword evidence="8 12" id="KW-0238">DNA-binding</keyword>
<comment type="function">
    <text evidence="12">The main replicative DNA helicase, it participates in initiation and elongation during chromosome replication. Travels ahead of the DNA replisome, separating dsDNA into templates for DNA synthesis. A processive ATP-dependent 5'-3' DNA helicase it has DNA-dependent ATPase activity.</text>
</comment>
<dbReference type="GO" id="GO:0003677">
    <property type="term" value="F:DNA binding"/>
    <property type="evidence" value="ECO:0007669"/>
    <property type="project" value="UniProtKB-UniRule"/>
</dbReference>
<evidence type="ECO:0000256" key="3">
    <source>
        <dbReference type="ARBA" id="ARBA00022705"/>
    </source>
</evidence>
<evidence type="ECO:0000256" key="8">
    <source>
        <dbReference type="ARBA" id="ARBA00023125"/>
    </source>
</evidence>
<keyword evidence="9" id="KW-0413">Isomerase</keyword>
<dbReference type="PROSITE" id="PS51199">
    <property type="entry name" value="SF4_HELICASE"/>
    <property type="match status" value="1"/>
</dbReference>
<dbReference type="Gene3D" id="1.10.860.10">
    <property type="entry name" value="DNAb Helicase, Chain A"/>
    <property type="match status" value="1"/>
</dbReference>
<evidence type="ECO:0000256" key="7">
    <source>
        <dbReference type="ARBA" id="ARBA00022840"/>
    </source>
</evidence>
<accession>A0A6M0SAV7</accession>
<dbReference type="SUPFAM" id="SSF52540">
    <property type="entry name" value="P-loop containing nucleoside triphosphate hydrolases"/>
    <property type="match status" value="1"/>
</dbReference>
<comment type="caution">
    <text evidence="14">The sequence shown here is derived from an EMBL/GenBank/DDBJ whole genome shotgun (WGS) entry which is preliminary data.</text>
</comment>
<dbReference type="AlphaFoldDB" id="A0A6M0SAV7"/>
<gene>
    <name evidence="14" type="primary">dnaB</name>
    <name evidence="14" type="ORF">D0962_18860</name>
</gene>
<evidence type="ECO:0000256" key="4">
    <source>
        <dbReference type="ARBA" id="ARBA00022741"/>
    </source>
</evidence>
<dbReference type="Pfam" id="PF00772">
    <property type="entry name" value="DnaB"/>
    <property type="match status" value="1"/>
</dbReference>
<dbReference type="InterPro" id="IPR007694">
    <property type="entry name" value="DNA_helicase_DnaB-like_C"/>
</dbReference>
<dbReference type="PANTHER" id="PTHR30153">
    <property type="entry name" value="REPLICATIVE DNA HELICASE DNAB"/>
    <property type="match status" value="1"/>
</dbReference>
<dbReference type="EMBL" id="QZCE01000002">
    <property type="protein sequence ID" value="NEZ64822.1"/>
    <property type="molecule type" value="Genomic_DNA"/>
</dbReference>
<evidence type="ECO:0000256" key="9">
    <source>
        <dbReference type="ARBA" id="ARBA00023235"/>
    </source>
</evidence>
<evidence type="ECO:0000256" key="1">
    <source>
        <dbReference type="ARBA" id="ARBA00008428"/>
    </source>
</evidence>
<evidence type="ECO:0000256" key="2">
    <source>
        <dbReference type="ARBA" id="ARBA00022515"/>
    </source>
</evidence>
<comment type="similarity">
    <text evidence="1 12">Belongs to the helicase family. DnaB subfamily.</text>
</comment>
<dbReference type="EC" id="5.6.2.3" evidence="11 12"/>
<dbReference type="Proteomes" id="UP000473574">
    <property type="component" value="Unassembled WGS sequence"/>
</dbReference>
<organism evidence="14 15">
    <name type="scientific">Adonisia turfae CCMR0082</name>
    <dbReference type="NCBI Taxonomy" id="2304604"/>
    <lineage>
        <taxon>Bacteria</taxon>
        <taxon>Bacillati</taxon>
        <taxon>Cyanobacteriota</taxon>
        <taxon>Adonisia</taxon>
        <taxon>Adonisia turfae</taxon>
    </lineage>
</organism>
<dbReference type="SUPFAM" id="SSF48024">
    <property type="entry name" value="N-terminal domain of DnaB helicase"/>
    <property type="match status" value="1"/>
</dbReference>
<dbReference type="NCBIfam" id="TIGR00665">
    <property type="entry name" value="DnaB"/>
    <property type="match status" value="1"/>
</dbReference>
<dbReference type="GO" id="GO:0006269">
    <property type="term" value="P:DNA replication, synthesis of primer"/>
    <property type="evidence" value="ECO:0007669"/>
    <property type="project" value="UniProtKB-UniRule"/>
</dbReference>
<dbReference type="GO" id="GO:1990077">
    <property type="term" value="C:primosome complex"/>
    <property type="evidence" value="ECO:0007669"/>
    <property type="project" value="UniProtKB-UniRule"/>
</dbReference>
<keyword evidence="4 12" id="KW-0547">Nucleotide-binding</keyword>
<dbReference type="CDD" id="cd00984">
    <property type="entry name" value="DnaB_C"/>
    <property type="match status" value="1"/>
</dbReference>
<dbReference type="GO" id="GO:0043139">
    <property type="term" value="F:5'-3' DNA helicase activity"/>
    <property type="evidence" value="ECO:0007669"/>
    <property type="project" value="UniProtKB-EC"/>
</dbReference>
<dbReference type="InterPro" id="IPR007693">
    <property type="entry name" value="DNA_helicase_DnaB-like_N"/>
</dbReference>
<evidence type="ECO:0000313" key="15">
    <source>
        <dbReference type="Proteomes" id="UP000473574"/>
    </source>
</evidence>
<evidence type="ECO:0000256" key="10">
    <source>
        <dbReference type="ARBA" id="ARBA00048954"/>
    </source>
</evidence>
<evidence type="ECO:0000256" key="11">
    <source>
        <dbReference type="NCBIfam" id="TIGR00665"/>
    </source>
</evidence>
<keyword evidence="2 12" id="KW-0639">Primosome</keyword>
<dbReference type="GO" id="GO:0005829">
    <property type="term" value="C:cytosol"/>
    <property type="evidence" value="ECO:0007669"/>
    <property type="project" value="TreeGrafter"/>
</dbReference>
<comment type="catalytic activity">
    <reaction evidence="10 12">
        <text>ATP + H2O = ADP + phosphate + H(+)</text>
        <dbReference type="Rhea" id="RHEA:13065"/>
        <dbReference type="ChEBI" id="CHEBI:15377"/>
        <dbReference type="ChEBI" id="CHEBI:15378"/>
        <dbReference type="ChEBI" id="CHEBI:30616"/>
        <dbReference type="ChEBI" id="CHEBI:43474"/>
        <dbReference type="ChEBI" id="CHEBI:456216"/>
        <dbReference type="EC" id="5.6.2.3"/>
    </reaction>
</comment>
<dbReference type="RefSeq" id="WP_163665389.1">
    <property type="nucleotide sequence ID" value="NZ_QZCE01000002.1"/>
</dbReference>